<dbReference type="AlphaFoldDB" id="A0A1B1N2P8"/>
<sequence>MAFEDIRILPMDHSTAHDLNAANDPFPAPGKLVPAFQNQEWTFEEILFKHPYEIKFPDDKLDVDAYIGKPDKIIYLAYDQDKCVGQIRLVKDWNRMAYVENIAVKQSHRARGIGKMLFAAGEKWALDQGLRGLMLEAQDDNLAACRFYLKQGMQLGGVDTLKQTFNPNIETTLYFYKKLD</sequence>
<dbReference type="InterPro" id="IPR000182">
    <property type="entry name" value="GNAT_dom"/>
</dbReference>
<keyword evidence="2" id="KW-0808">Transferase</keyword>
<dbReference type="SUPFAM" id="SSF55729">
    <property type="entry name" value="Acyl-CoA N-acyltransferases (Nat)"/>
    <property type="match status" value="1"/>
</dbReference>
<protein>
    <submittedName>
        <fullName evidence="2">GCN5 family acetyltransferase</fullName>
    </submittedName>
</protein>
<dbReference type="OrthoDB" id="9800193at2"/>
<keyword evidence="3" id="KW-1185">Reference proteome</keyword>
<dbReference type="EMBL" id="CP014167">
    <property type="protein sequence ID" value="ANS75679.1"/>
    <property type="molecule type" value="Genomic_DNA"/>
</dbReference>
<proteinExistence type="predicted"/>
<dbReference type="InterPro" id="IPR016181">
    <property type="entry name" value="Acyl_CoA_acyltransferase"/>
</dbReference>
<reference evidence="2 3" key="1">
    <citation type="submission" date="2016-01" db="EMBL/GenBank/DDBJ databases">
        <title>Complete Genome Sequence of Paenibacillus yonginensis DCY84, a novel Plant Growth-Promoting Bacteria with Elicitation of Induced Systemic Resistance.</title>
        <authorList>
            <person name="Kim Y.J."/>
            <person name="Yang D.C."/>
            <person name="Sukweenadhi J."/>
        </authorList>
    </citation>
    <scope>NUCLEOTIDE SEQUENCE [LARGE SCALE GENOMIC DNA]</scope>
    <source>
        <strain evidence="2 3">DCY84</strain>
    </source>
</reference>
<gene>
    <name evidence="2" type="ORF">AWM70_14635</name>
</gene>
<dbReference type="PANTHER" id="PTHR43617">
    <property type="entry name" value="L-AMINO ACID N-ACETYLTRANSFERASE"/>
    <property type="match status" value="1"/>
</dbReference>
<dbReference type="GO" id="GO:0016747">
    <property type="term" value="F:acyltransferase activity, transferring groups other than amino-acyl groups"/>
    <property type="evidence" value="ECO:0007669"/>
    <property type="project" value="InterPro"/>
</dbReference>
<dbReference type="KEGG" id="pyg:AWM70_14635"/>
<dbReference type="Proteomes" id="UP000092573">
    <property type="component" value="Chromosome"/>
</dbReference>
<dbReference type="PROSITE" id="PS51186">
    <property type="entry name" value="GNAT"/>
    <property type="match status" value="1"/>
</dbReference>
<dbReference type="InterPro" id="IPR050276">
    <property type="entry name" value="MshD_Acetyltransferase"/>
</dbReference>
<dbReference type="RefSeq" id="WP_068697611.1">
    <property type="nucleotide sequence ID" value="NZ_CP014167.1"/>
</dbReference>
<dbReference type="CDD" id="cd04301">
    <property type="entry name" value="NAT_SF"/>
    <property type="match status" value="1"/>
</dbReference>
<evidence type="ECO:0000259" key="1">
    <source>
        <dbReference type="PROSITE" id="PS51186"/>
    </source>
</evidence>
<organism evidence="2 3">
    <name type="scientific">Paenibacillus yonginensis</name>
    <dbReference type="NCBI Taxonomy" id="1462996"/>
    <lineage>
        <taxon>Bacteria</taxon>
        <taxon>Bacillati</taxon>
        <taxon>Bacillota</taxon>
        <taxon>Bacilli</taxon>
        <taxon>Bacillales</taxon>
        <taxon>Paenibacillaceae</taxon>
        <taxon>Paenibacillus</taxon>
    </lineage>
</organism>
<evidence type="ECO:0000313" key="3">
    <source>
        <dbReference type="Proteomes" id="UP000092573"/>
    </source>
</evidence>
<dbReference type="PANTHER" id="PTHR43617:SF38">
    <property type="entry name" value="N-ACETYLTRANSFERASE DOMAIN-CONTAINING PROTEIN"/>
    <property type="match status" value="1"/>
</dbReference>
<dbReference type="PRINTS" id="PR01754">
    <property type="entry name" value="SACTRNSFRASE"/>
</dbReference>
<dbReference type="Pfam" id="PF00583">
    <property type="entry name" value="Acetyltransf_1"/>
    <property type="match status" value="1"/>
</dbReference>
<evidence type="ECO:0000313" key="2">
    <source>
        <dbReference type="EMBL" id="ANS75679.1"/>
    </source>
</evidence>
<dbReference type="InterPro" id="IPR008125">
    <property type="entry name" value="Streptothricin_AcTrfase"/>
</dbReference>
<feature type="domain" description="N-acetyltransferase" evidence="1">
    <location>
        <begin position="6"/>
        <end position="180"/>
    </location>
</feature>
<dbReference type="Gene3D" id="3.40.630.30">
    <property type="match status" value="1"/>
</dbReference>
<dbReference type="STRING" id="1462996.AWM70_14635"/>
<name>A0A1B1N2P8_9BACL</name>
<accession>A0A1B1N2P8</accession>